<evidence type="ECO:0000259" key="1">
    <source>
        <dbReference type="Pfam" id="PF07905"/>
    </source>
</evidence>
<dbReference type="EMBL" id="FWWY01000001">
    <property type="protein sequence ID" value="SMC05730.1"/>
    <property type="molecule type" value="Genomic_DNA"/>
</dbReference>
<dbReference type="InterPro" id="IPR051448">
    <property type="entry name" value="CdaR-like_regulators"/>
</dbReference>
<gene>
    <name evidence="3" type="ORF">SAMN00768000_2417</name>
</gene>
<dbReference type="Pfam" id="PF07905">
    <property type="entry name" value="PucR"/>
    <property type="match status" value="1"/>
</dbReference>
<dbReference type="PANTHER" id="PTHR33744">
    <property type="entry name" value="CARBOHYDRATE DIACID REGULATOR"/>
    <property type="match status" value="1"/>
</dbReference>
<name>A0A1W1WI71_SULTA</name>
<reference evidence="4" key="1">
    <citation type="submission" date="2017-04" db="EMBL/GenBank/DDBJ databases">
        <authorList>
            <person name="Varghese N."/>
            <person name="Submissions S."/>
        </authorList>
    </citation>
    <scope>NUCLEOTIDE SEQUENCE [LARGE SCALE GENOMIC DNA]</scope>
    <source>
        <strain evidence="4">DSM 9293</strain>
    </source>
</reference>
<keyword evidence="4" id="KW-1185">Reference proteome</keyword>
<evidence type="ECO:0000259" key="2">
    <source>
        <dbReference type="Pfam" id="PF13556"/>
    </source>
</evidence>
<dbReference type="InterPro" id="IPR012914">
    <property type="entry name" value="PucR_dom"/>
</dbReference>
<dbReference type="InterPro" id="IPR025736">
    <property type="entry name" value="PucR_C-HTH_dom"/>
</dbReference>
<proteinExistence type="predicted"/>
<dbReference type="Gene3D" id="1.10.10.2840">
    <property type="entry name" value="PucR C-terminal helix-turn-helix domain"/>
    <property type="match status" value="1"/>
</dbReference>
<evidence type="ECO:0000313" key="4">
    <source>
        <dbReference type="Proteomes" id="UP000192660"/>
    </source>
</evidence>
<dbReference type="InterPro" id="IPR042070">
    <property type="entry name" value="PucR_C-HTH_sf"/>
</dbReference>
<dbReference type="OrthoDB" id="143422at2"/>
<protein>
    <submittedName>
        <fullName evidence="3">DNA-binding transcriptional regulator, PucR family</fullName>
    </submittedName>
</protein>
<dbReference type="RefSeq" id="WP_020373585.1">
    <property type="nucleotide sequence ID" value="NZ_FWWY01000001.1"/>
</dbReference>
<dbReference type="GO" id="GO:0003677">
    <property type="term" value="F:DNA binding"/>
    <property type="evidence" value="ECO:0007669"/>
    <property type="project" value="UniProtKB-KW"/>
</dbReference>
<dbReference type="AlphaFoldDB" id="A0A1W1WI71"/>
<keyword evidence="3" id="KW-0238">DNA-binding</keyword>
<feature type="domain" description="PucR C-terminal helix-turn-helix" evidence="2">
    <location>
        <begin position="430"/>
        <end position="486"/>
    </location>
</feature>
<organism evidence="3 4">
    <name type="scientific">Sulfobacillus thermosulfidooxidans (strain DSM 9293 / VKM B-1269 / AT-1)</name>
    <dbReference type="NCBI Taxonomy" id="929705"/>
    <lineage>
        <taxon>Bacteria</taxon>
        <taxon>Bacillati</taxon>
        <taxon>Bacillota</taxon>
        <taxon>Clostridia</taxon>
        <taxon>Eubacteriales</taxon>
        <taxon>Clostridiales Family XVII. Incertae Sedis</taxon>
        <taxon>Sulfobacillus</taxon>
    </lineage>
</organism>
<evidence type="ECO:0000313" key="3">
    <source>
        <dbReference type="EMBL" id="SMC05730.1"/>
    </source>
</evidence>
<dbReference type="Proteomes" id="UP000192660">
    <property type="component" value="Unassembled WGS sequence"/>
</dbReference>
<dbReference type="PANTHER" id="PTHR33744:SF1">
    <property type="entry name" value="DNA-BINDING TRANSCRIPTIONAL ACTIVATOR ADER"/>
    <property type="match status" value="1"/>
</dbReference>
<accession>A0A1W1WI71</accession>
<sequence length="493" mass="55595">MASVVDLLSLPSLDGATIAVGGNGQSKQVLSANVMAVPDIAMWAQPGDFLITTGFIFRDQPHIWGDLVRQLADIGVATLAFKPGRFVEEIPIELLQAAQKYHLPIVWLPEHVIFSRAVFEIVEYILNERTTSDYHLMSLMRLGLDHGLTAVVHEIGRHFNRPLAVLSSRGQILANEGFDDSFLSQWRLGNPMPEKAGGTVKIMTMPEHTTGSTMLLAVGPTSDNQPSHQGDIYIIRNILSVLLVHQEITLSVEQKYRDMFFRDWFHGHHYDNHEIESWSRRLGIHLPSQFRILSIVSINKALWEVWSQLVEMEPSLAARGTLVGDDILIIERSDIVTSRIGGILDALDVSFVGGLSAEHTDWQHVHTAINEARVSRTIATEKQGSGFLGYDQLGAELLLHELGKNPKAAAFCRSLFEPLLQYDRQNNTDLLLTLKTYLECRRVKDTATQLYTHYNTVLYRLARIQEILGVRLDDPEEQFVLQLGIRMMPYFEK</sequence>
<feature type="domain" description="Purine catabolism PurC-like" evidence="1">
    <location>
        <begin position="6"/>
        <end position="125"/>
    </location>
</feature>
<dbReference type="Pfam" id="PF13556">
    <property type="entry name" value="HTH_30"/>
    <property type="match status" value="1"/>
</dbReference>